<organism evidence="8 9">
    <name type="scientific">Candidatus Gottesmanbacteria bacterium RIFCSPHIGHO2_01_FULL_47_48</name>
    <dbReference type="NCBI Taxonomy" id="1798381"/>
    <lineage>
        <taxon>Bacteria</taxon>
        <taxon>Candidatus Gottesmaniibacteriota</taxon>
    </lineage>
</organism>
<keyword evidence="5" id="KW-0694">RNA-binding</keyword>
<evidence type="ECO:0000256" key="1">
    <source>
        <dbReference type="ARBA" id="ARBA00010618"/>
    </source>
</evidence>
<dbReference type="GO" id="GO:0019843">
    <property type="term" value="F:rRNA binding"/>
    <property type="evidence" value="ECO:0007669"/>
    <property type="project" value="UniProtKB-UniRule"/>
</dbReference>
<dbReference type="PROSITE" id="PS01108">
    <property type="entry name" value="RIBOSOMAL_L24"/>
    <property type="match status" value="1"/>
</dbReference>
<gene>
    <name evidence="5" type="primary">rplX</name>
    <name evidence="8" type="ORF">A2721_03345</name>
</gene>
<dbReference type="InterPro" id="IPR005824">
    <property type="entry name" value="KOW"/>
</dbReference>
<keyword evidence="2 5" id="KW-0689">Ribosomal protein</keyword>
<evidence type="ECO:0000256" key="3">
    <source>
        <dbReference type="ARBA" id="ARBA00023274"/>
    </source>
</evidence>
<dbReference type="InterPro" id="IPR005825">
    <property type="entry name" value="Ribosomal_uL24_CS"/>
</dbReference>
<dbReference type="PANTHER" id="PTHR12903">
    <property type="entry name" value="MITOCHONDRIAL RIBOSOMAL PROTEIN L24"/>
    <property type="match status" value="1"/>
</dbReference>
<name>A0A1F6A2J1_9BACT</name>
<dbReference type="AlphaFoldDB" id="A0A1F6A2J1"/>
<dbReference type="SUPFAM" id="SSF50104">
    <property type="entry name" value="Translation proteins SH3-like domain"/>
    <property type="match status" value="1"/>
</dbReference>
<protein>
    <recommendedName>
        <fullName evidence="4 5">Large ribosomal subunit protein uL24</fullName>
    </recommendedName>
</protein>
<dbReference type="Proteomes" id="UP000177871">
    <property type="component" value="Unassembled WGS sequence"/>
</dbReference>
<dbReference type="InterPro" id="IPR003256">
    <property type="entry name" value="Ribosomal_uL24"/>
</dbReference>
<dbReference type="GO" id="GO:1990904">
    <property type="term" value="C:ribonucleoprotein complex"/>
    <property type="evidence" value="ECO:0007669"/>
    <property type="project" value="UniProtKB-KW"/>
</dbReference>
<dbReference type="HAMAP" id="MF_01326_B">
    <property type="entry name" value="Ribosomal_uL24_B"/>
    <property type="match status" value="1"/>
</dbReference>
<proteinExistence type="inferred from homology"/>
<comment type="subunit">
    <text evidence="5">Part of the 50S ribosomal subunit.</text>
</comment>
<reference evidence="8 9" key="1">
    <citation type="journal article" date="2016" name="Nat. Commun.">
        <title>Thousands of microbial genomes shed light on interconnected biogeochemical processes in an aquifer system.</title>
        <authorList>
            <person name="Anantharaman K."/>
            <person name="Brown C.T."/>
            <person name="Hug L.A."/>
            <person name="Sharon I."/>
            <person name="Castelle C.J."/>
            <person name="Probst A.J."/>
            <person name="Thomas B.C."/>
            <person name="Singh A."/>
            <person name="Wilkins M.J."/>
            <person name="Karaoz U."/>
            <person name="Brodie E.L."/>
            <person name="Williams K.H."/>
            <person name="Hubbard S.S."/>
            <person name="Banfield J.F."/>
        </authorList>
    </citation>
    <scope>NUCLEOTIDE SEQUENCE [LARGE SCALE GENOMIC DNA]</scope>
</reference>
<sequence length="101" mass="11618">MKLKKNDKVKIMVGKDRGKEGTIEKVWPRENRITVPGVNLHKRHTKPRAQGQKGQIVEFVRPLPAQNVALICPKCKQPTRIGYKLVKDGKVRICRKCHQEI</sequence>
<dbReference type="InterPro" id="IPR057264">
    <property type="entry name" value="Ribosomal_uL24_C"/>
</dbReference>
<keyword evidence="5" id="KW-0699">rRNA-binding</keyword>
<dbReference type="InterPro" id="IPR008991">
    <property type="entry name" value="Translation_prot_SH3-like_sf"/>
</dbReference>
<dbReference type="Pfam" id="PF17136">
    <property type="entry name" value="ribosomal_L24"/>
    <property type="match status" value="1"/>
</dbReference>
<dbReference type="EMBL" id="MFJK01000013">
    <property type="protein sequence ID" value="OGG18870.1"/>
    <property type="molecule type" value="Genomic_DNA"/>
</dbReference>
<evidence type="ECO:0000256" key="5">
    <source>
        <dbReference type="HAMAP-Rule" id="MF_01326"/>
    </source>
</evidence>
<evidence type="ECO:0000259" key="7">
    <source>
        <dbReference type="SMART" id="SM00739"/>
    </source>
</evidence>
<accession>A0A1F6A2J1</accession>
<comment type="function">
    <text evidence="5">One of two assembly initiator proteins, it binds directly to the 5'-end of the 23S rRNA, where it nucleates assembly of the 50S subunit.</text>
</comment>
<dbReference type="Gene3D" id="2.30.30.30">
    <property type="match status" value="1"/>
</dbReference>
<keyword evidence="3 5" id="KW-0687">Ribonucleoprotein</keyword>
<comment type="caution">
    <text evidence="8">The sequence shown here is derived from an EMBL/GenBank/DDBJ whole genome shotgun (WGS) entry which is preliminary data.</text>
</comment>
<evidence type="ECO:0000256" key="6">
    <source>
        <dbReference type="RuleBase" id="RU003477"/>
    </source>
</evidence>
<comment type="function">
    <text evidence="5">One of the proteins that surrounds the polypeptide exit tunnel on the outside of the subunit.</text>
</comment>
<evidence type="ECO:0000313" key="9">
    <source>
        <dbReference type="Proteomes" id="UP000177871"/>
    </source>
</evidence>
<dbReference type="InterPro" id="IPR014722">
    <property type="entry name" value="Rib_uL2_dom2"/>
</dbReference>
<dbReference type="Pfam" id="PF00467">
    <property type="entry name" value="KOW"/>
    <property type="match status" value="1"/>
</dbReference>
<dbReference type="NCBIfam" id="TIGR01079">
    <property type="entry name" value="rplX_bact"/>
    <property type="match status" value="1"/>
</dbReference>
<dbReference type="GO" id="GO:0006412">
    <property type="term" value="P:translation"/>
    <property type="evidence" value="ECO:0007669"/>
    <property type="project" value="UniProtKB-UniRule"/>
</dbReference>
<dbReference type="CDD" id="cd06089">
    <property type="entry name" value="KOW_RPL26"/>
    <property type="match status" value="1"/>
</dbReference>
<feature type="domain" description="KOW" evidence="7">
    <location>
        <begin position="2"/>
        <end position="29"/>
    </location>
</feature>
<dbReference type="InterPro" id="IPR041988">
    <property type="entry name" value="Ribosomal_uL24_KOW"/>
</dbReference>
<evidence type="ECO:0000256" key="4">
    <source>
        <dbReference type="ARBA" id="ARBA00035206"/>
    </source>
</evidence>
<dbReference type="STRING" id="1798381.A2721_03345"/>
<evidence type="ECO:0000313" key="8">
    <source>
        <dbReference type="EMBL" id="OGG18870.1"/>
    </source>
</evidence>
<dbReference type="GO" id="GO:0005840">
    <property type="term" value="C:ribosome"/>
    <property type="evidence" value="ECO:0007669"/>
    <property type="project" value="UniProtKB-KW"/>
</dbReference>
<comment type="similarity">
    <text evidence="1 5 6">Belongs to the universal ribosomal protein uL24 family.</text>
</comment>
<dbReference type="GO" id="GO:0003735">
    <property type="term" value="F:structural constituent of ribosome"/>
    <property type="evidence" value="ECO:0007669"/>
    <property type="project" value="InterPro"/>
</dbReference>
<dbReference type="SMART" id="SM00739">
    <property type="entry name" value="KOW"/>
    <property type="match status" value="1"/>
</dbReference>
<evidence type="ECO:0000256" key="2">
    <source>
        <dbReference type="ARBA" id="ARBA00022980"/>
    </source>
</evidence>